<accession>A0A1H5NGK5</accession>
<proteinExistence type="predicted"/>
<protein>
    <submittedName>
        <fullName evidence="1">Uncharacterized protein</fullName>
    </submittedName>
</protein>
<dbReference type="STRING" id="648782.SAMN04488554_4315"/>
<dbReference type="AlphaFoldDB" id="A0A1H5NGK5"/>
<reference evidence="2" key="1">
    <citation type="submission" date="2016-10" db="EMBL/GenBank/DDBJ databases">
        <authorList>
            <person name="Varghese N."/>
            <person name="Submissions S."/>
        </authorList>
    </citation>
    <scope>NUCLEOTIDE SEQUENCE [LARGE SCALE GENOMIC DNA]</scope>
    <source>
        <strain evidence="2">DSM 21368</strain>
    </source>
</reference>
<dbReference type="SUPFAM" id="SSF53383">
    <property type="entry name" value="PLP-dependent transferases"/>
    <property type="match status" value="1"/>
</dbReference>
<evidence type="ECO:0000313" key="1">
    <source>
        <dbReference type="EMBL" id="SEF00666.1"/>
    </source>
</evidence>
<gene>
    <name evidence="1" type="ORF">SAMN04488554_4315</name>
</gene>
<evidence type="ECO:0000313" key="2">
    <source>
        <dbReference type="Proteomes" id="UP000199220"/>
    </source>
</evidence>
<sequence length="541" mass="57635">MVASRGGDPSSGTLAIMVHDVTAVNEAVLRDLTVLDTEHLLASQGDDRHLVLASGANRYFNRYRPEPDLLRFGSCTSSTLSRAAFASAERLHGWLRSVPRASTAHAIDDLFERVRTQLIGNLAPYRVATTDVVVTPSGSDAEFIPLLVGLAGGRRVTNIVVGAAEAGSGSIHAAGGLHFDHATPFGVPVQQFGPVNEQLSSRVDVVRVDVRDCAGDPRPVSDIDAEVTAIAEGRVAGGEDVLLHLIAHSKTGLHAPSIETVARLTGAHPGRVLAVIDGAQGRFSRRGLEESLARGWMTIVTGSKFFGGPPFAGAVLVPHTLWADRDRPALPDEYGDYLGRSMLPRTWTRARAAAPDIANVGLLLRWWSALTEIREYYSVPAPLRFEVLQTFQALVPTILARIPEFDADPVDPPVDPAGAVRLLESNTTVFPFTCRVGGAMLDDTALRTARERLRLGTGGGLRAEIGQPVVLGAEGEGRTVLRVALGAPNNTDVCTADAEGSTFFDRMSRLETDVDQVLHALAEQVRAVGADAASASGMLTR</sequence>
<dbReference type="EMBL" id="FNTX01000002">
    <property type="protein sequence ID" value="SEF00666.1"/>
    <property type="molecule type" value="Genomic_DNA"/>
</dbReference>
<name>A0A1H5NGK5_9MICO</name>
<dbReference type="Proteomes" id="UP000199220">
    <property type="component" value="Unassembled WGS sequence"/>
</dbReference>
<organism evidence="1 2">
    <name type="scientific">Ruania alba</name>
    <dbReference type="NCBI Taxonomy" id="648782"/>
    <lineage>
        <taxon>Bacteria</taxon>
        <taxon>Bacillati</taxon>
        <taxon>Actinomycetota</taxon>
        <taxon>Actinomycetes</taxon>
        <taxon>Micrococcales</taxon>
        <taxon>Ruaniaceae</taxon>
        <taxon>Ruania</taxon>
    </lineage>
</organism>
<keyword evidence="2" id="KW-1185">Reference proteome</keyword>
<dbReference type="InterPro" id="IPR015424">
    <property type="entry name" value="PyrdxlP-dep_Trfase"/>
</dbReference>